<feature type="region of interest" description="Disordered" evidence="5">
    <location>
        <begin position="28"/>
        <end position="52"/>
    </location>
</feature>
<dbReference type="InterPro" id="IPR022091">
    <property type="entry name" value="TMF_TATA-bd"/>
</dbReference>
<keyword evidence="8" id="KW-1185">Reference proteome</keyword>
<dbReference type="PANTHER" id="PTHR46515:SF1">
    <property type="entry name" value="TATA ELEMENT MODULATORY FACTOR"/>
    <property type="match status" value="1"/>
</dbReference>
<dbReference type="InParanoid" id="A0A2J7QAQ9"/>
<feature type="compositionally biased region" description="Acidic residues" evidence="5">
    <location>
        <begin position="443"/>
        <end position="455"/>
    </location>
</feature>
<feature type="compositionally biased region" description="Polar residues" evidence="5">
    <location>
        <begin position="621"/>
        <end position="662"/>
    </location>
</feature>
<comment type="subcellular location">
    <subcellularLocation>
        <location evidence="1">Golgi apparatus</location>
    </subcellularLocation>
</comment>
<feature type="region of interest" description="Disordered" evidence="5">
    <location>
        <begin position="302"/>
        <end position="341"/>
    </location>
</feature>
<dbReference type="InterPro" id="IPR052602">
    <property type="entry name" value="Growth_transcription_reg"/>
</dbReference>
<feature type="compositionally biased region" description="Polar residues" evidence="5">
    <location>
        <begin position="321"/>
        <end position="330"/>
    </location>
</feature>
<feature type="compositionally biased region" description="Basic and acidic residues" evidence="5">
    <location>
        <begin position="1301"/>
        <end position="1315"/>
    </location>
</feature>
<feature type="compositionally biased region" description="Polar residues" evidence="5">
    <location>
        <begin position="381"/>
        <end position="392"/>
    </location>
</feature>
<evidence type="ECO:0000313" key="8">
    <source>
        <dbReference type="Proteomes" id="UP000235965"/>
    </source>
</evidence>
<feature type="compositionally biased region" description="Basic and acidic residues" evidence="5">
    <location>
        <begin position="426"/>
        <end position="436"/>
    </location>
</feature>
<name>A0A2J7QAQ9_9NEOP</name>
<keyword evidence="2" id="KW-0333">Golgi apparatus</keyword>
<feature type="region of interest" description="Disordered" evidence="5">
    <location>
        <begin position="65"/>
        <end position="88"/>
    </location>
</feature>
<evidence type="ECO:0000259" key="6">
    <source>
        <dbReference type="Pfam" id="PF12325"/>
    </source>
</evidence>
<feature type="coiled-coil region" evidence="4">
    <location>
        <begin position="1406"/>
        <end position="1482"/>
    </location>
</feature>
<evidence type="ECO:0000256" key="4">
    <source>
        <dbReference type="SAM" id="Coils"/>
    </source>
</evidence>
<comment type="caution">
    <text evidence="7">The sequence shown here is derived from an EMBL/GenBank/DDBJ whole genome shotgun (WGS) entry which is preliminary data.</text>
</comment>
<dbReference type="GO" id="GO:0005794">
    <property type="term" value="C:Golgi apparatus"/>
    <property type="evidence" value="ECO:0007669"/>
    <property type="project" value="UniProtKB-SubCell"/>
</dbReference>
<dbReference type="Pfam" id="PF12325">
    <property type="entry name" value="TMF_TATA_bd"/>
    <property type="match status" value="1"/>
</dbReference>
<dbReference type="STRING" id="105785.A0A2J7QAQ9"/>
<feature type="region of interest" description="Disordered" evidence="5">
    <location>
        <begin position="621"/>
        <end position="676"/>
    </location>
</feature>
<feature type="compositionally biased region" description="Polar residues" evidence="5">
    <location>
        <begin position="65"/>
        <end position="75"/>
    </location>
</feature>
<keyword evidence="3 4" id="KW-0175">Coiled coil</keyword>
<protein>
    <recommendedName>
        <fullName evidence="6">TATA element modulatory factor 1 TATA binding domain-containing protein</fullName>
    </recommendedName>
</protein>
<evidence type="ECO:0000256" key="5">
    <source>
        <dbReference type="SAM" id="MobiDB-lite"/>
    </source>
</evidence>
<dbReference type="PANTHER" id="PTHR46515">
    <property type="entry name" value="TATA ELEMENT MODULATORY FACTOR TMF1"/>
    <property type="match status" value="1"/>
</dbReference>
<feature type="region of interest" description="Disordered" evidence="5">
    <location>
        <begin position="426"/>
        <end position="540"/>
    </location>
</feature>
<evidence type="ECO:0000256" key="3">
    <source>
        <dbReference type="ARBA" id="ARBA00023054"/>
    </source>
</evidence>
<evidence type="ECO:0000256" key="2">
    <source>
        <dbReference type="ARBA" id="ARBA00023034"/>
    </source>
</evidence>
<feature type="compositionally biased region" description="Low complexity" evidence="5">
    <location>
        <begin position="502"/>
        <end position="521"/>
    </location>
</feature>
<feature type="coiled-coil region" evidence="4">
    <location>
        <begin position="1207"/>
        <end position="1287"/>
    </location>
</feature>
<sequence length="1486" mass="163442">MSWFDATGFANLAKSALKEAQKTIDKALDIKDEDSHPMIQSKPTSPISPKDDADNFFASWGLKSSGENETSSMSNEHLKAGSSCSTDADQESCKEASLGLNRMSLSSSLWGSFTGSFFENPRSSSGGCVPHKLDDGESDPVFKQPKKISLFRTSSLNQDPATSEKERTLDRKSSWDHADLFKTSDNEEVGLCDDFSELGVEEGFNRSKLVVESEDGDMGVRSRLSSCEADEERTFEGENFGRVRSIDISEVNMEEGEARETYAQDTLAVTQDSCVPLEIVKRREPSTAGSCKYNRLSVISSESDKKSSESVEVLGSACSEGGSSFTTSPETDLPLVSPGMSASSSAIGLGLSVEASSPDSVEVIPDTPSSVEIIGEESSGRASRTTMSSSPYVSPDDTQDPSRILAIVTQPNSEQISLALDRYQQQERKYDVDKVSPDSVEVIPEEEDDEEDMSVADDSYTSASESTTTATTTIIEQPPVPFTSGGKTDSDVSRSPHHKPYSVAEPSSSNESSLYSSTVSVKTDSGDMKSPLASTKSSQHSLSLLDSSYNESLISTEVQSKSKVEEPVLTHGSGRTGLTLLLTHGDVAPVTALVSTSEEGAVFLDSQTESDEVSCKVGTCANDSSNEEGSSLLSDSRTLIPTDSSCDGTSALESSSEDTTGTVVADDSSNEGNSKLTLQQTSSYYVKTMLADAMGEEVVKESGTEQLIPARDQSPISSESHSDMVKVESEQTSGHTSGDELETTTSSDIEIISSPNGDSSSTQSRQSPAKLLHSATRGKLVLAAERSDSPGTDPLGKTAGGKIKGHQRELSETSSGGSDDSHCSEVEKLTKRIAEMTEILEARELKLIEISRINVELEESNSDLKSQLEATMQSQAAESQDIHQITEEYTQRLSTLERKFQQAIRERETLWKQLEQAKQDAASRLSMGELESLVAEKDEIIRELREEGEKLSRQQLQHSNIIKKLRAKEKETDNIMKNQKEQLDVLSEEVERLKRSLAAKDEVERTQIEAVHQLTARTKRQEKELLSLHGELDDVNHKLETTRESLELTKRELAESKKAAAALEKKLREATLSVEISARQELVTALEEAQQTAQDEKEQLLAQIGELRLKVRQAEEQHSEREANLRQECNDLLRRLERAEARNEELAQSASGATRPLLRQLESVQAANSAQQASWEKQERNLSDALSEMQGRVSSLAEQERVSREQCIRLRSTVSALESRLAAATKETAQYKTNLELQQVQCNQLKQAKEKELSGAESLRQCMTEQLAELRGEVTALEHQLAVERAATEAEKRRTALLQDQLRERETATDRDRHGTRGSPTSPHSSPTLSFGRVSLSESVSSSAWPQFQDDAFECGSVSGRYSNVYDSLRAGNTTSLLEGLQSQLKLRDGEVQQLQWEMSRRDAERSALTSELSQLTARVEEQEASLKEAEMMRRQFQDLQHKYDALLQMYGEKVEETQELLLDLEDVKEMYKTQIDQLLKKEPAV</sequence>
<dbReference type="FunCoup" id="A0A2J7QAQ9">
    <property type="interactions" value="1751"/>
</dbReference>
<dbReference type="EMBL" id="NEVH01016327">
    <property type="protein sequence ID" value="PNF25680.1"/>
    <property type="molecule type" value="Genomic_DNA"/>
</dbReference>
<accession>A0A2J7QAQ9</accession>
<feature type="region of interest" description="Disordered" evidence="5">
    <location>
        <begin position="697"/>
        <end position="824"/>
    </location>
</feature>
<gene>
    <name evidence="7" type="ORF">B7P43_G16144</name>
</gene>
<evidence type="ECO:0000256" key="1">
    <source>
        <dbReference type="ARBA" id="ARBA00004555"/>
    </source>
</evidence>
<feature type="compositionally biased region" description="Low complexity" evidence="5">
    <location>
        <begin position="743"/>
        <end position="754"/>
    </location>
</feature>
<dbReference type="Proteomes" id="UP000235965">
    <property type="component" value="Unassembled WGS sequence"/>
</dbReference>
<dbReference type="InterPro" id="IPR022092">
    <property type="entry name" value="TMF_DNA-bd"/>
</dbReference>
<proteinExistence type="predicted"/>
<feature type="coiled-coil region" evidence="4">
    <location>
        <begin position="826"/>
        <end position="1003"/>
    </location>
</feature>
<organism evidence="7 8">
    <name type="scientific">Cryptotermes secundus</name>
    <dbReference type="NCBI Taxonomy" id="105785"/>
    <lineage>
        <taxon>Eukaryota</taxon>
        <taxon>Metazoa</taxon>
        <taxon>Ecdysozoa</taxon>
        <taxon>Arthropoda</taxon>
        <taxon>Hexapoda</taxon>
        <taxon>Insecta</taxon>
        <taxon>Pterygota</taxon>
        <taxon>Neoptera</taxon>
        <taxon>Polyneoptera</taxon>
        <taxon>Dictyoptera</taxon>
        <taxon>Blattodea</taxon>
        <taxon>Blattoidea</taxon>
        <taxon>Termitoidae</taxon>
        <taxon>Kalotermitidae</taxon>
        <taxon>Cryptotermitinae</taxon>
        <taxon>Cryptotermes</taxon>
    </lineage>
</organism>
<dbReference type="GO" id="GO:0005783">
    <property type="term" value="C:endoplasmic reticulum"/>
    <property type="evidence" value="ECO:0007669"/>
    <property type="project" value="TreeGrafter"/>
</dbReference>
<feature type="coiled-coil region" evidence="4">
    <location>
        <begin position="1032"/>
        <end position="1149"/>
    </location>
</feature>
<reference evidence="7 8" key="1">
    <citation type="submission" date="2017-12" db="EMBL/GenBank/DDBJ databases">
        <title>Hemimetabolous genomes reveal molecular basis of termite eusociality.</title>
        <authorList>
            <person name="Harrison M.C."/>
            <person name="Jongepier E."/>
            <person name="Robertson H.M."/>
            <person name="Arning N."/>
            <person name="Bitard-Feildel T."/>
            <person name="Chao H."/>
            <person name="Childers C.P."/>
            <person name="Dinh H."/>
            <person name="Doddapaneni H."/>
            <person name="Dugan S."/>
            <person name="Gowin J."/>
            <person name="Greiner C."/>
            <person name="Han Y."/>
            <person name="Hu H."/>
            <person name="Hughes D.S.T."/>
            <person name="Huylmans A.-K."/>
            <person name="Kemena C."/>
            <person name="Kremer L.P.M."/>
            <person name="Lee S.L."/>
            <person name="Lopez-Ezquerra A."/>
            <person name="Mallet L."/>
            <person name="Monroy-Kuhn J.M."/>
            <person name="Moser A."/>
            <person name="Murali S.C."/>
            <person name="Muzny D.M."/>
            <person name="Otani S."/>
            <person name="Piulachs M.-D."/>
            <person name="Poelchau M."/>
            <person name="Qu J."/>
            <person name="Schaub F."/>
            <person name="Wada-Katsumata A."/>
            <person name="Worley K.C."/>
            <person name="Xie Q."/>
            <person name="Ylla G."/>
            <person name="Poulsen M."/>
            <person name="Gibbs R.A."/>
            <person name="Schal C."/>
            <person name="Richards S."/>
            <person name="Belles X."/>
            <person name="Korb J."/>
            <person name="Bornberg-Bauer E."/>
        </authorList>
    </citation>
    <scope>NUCLEOTIDE SEQUENCE [LARGE SCALE GENOMIC DNA]</scope>
    <source>
        <tissue evidence="7">Whole body</tissue>
    </source>
</reference>
<feature type="domain" description="TATA element modulatory factor 1 TATA binding" evidence="6">
    <location>
        <begin position="1369"/>
        <end position="1479"/>
    </location>
</feature>
<feature type="compositionally biased region" description="Low complexity" evidence="5">
    <location>
        <begin position="1317"/>
        <end position="1333"/>
    </location>
</feature>
<feature type="compositionally biased region" description="Low complexity" evidence="5">
    <location>
        <begin position="456"/>
        <end position="476"/>
    </location>
</feature>
<feature type="region of interest" description="Disordered" evidence="5">
    <location>
        <begin position="1298"/>
        <end position="1333"/>
    </location>
</feature>
<feature type="compositionally biased region" description="Basic and acidic residues" evidence="5">
    <location>
        <begin position="720"/>
        <end position="729"/>
    </location>
</feature>
<feature type="compositionally biased region" description="Polar residues" evidence="5">
    <location>
        <begin position="755"/>
        <end position="767"/>
    </location>
</feature>
<dbReference type="OrthoDB" id="74178at2759"/>
<evidence type="ECO:0000313" key="7">
    <source>
        <dbReference type="EMBL" id="PNF25680.1"/>
    </source>
</evidence>
<feature type="region of interest" description="Disordered" evidence="5">
    <location>
        <begin position="354"/>
        <end position="402"/>
    </location>
</feature>
<dbReference type="Pfam" id="PF12329">
    <property type="entry name" value="TMF_DNA_bd"/>
    <property type="match status" value="1"/>
</dbReference>